<name>A0A182TB82_9DIPT</name>
<evidence type="ECO:0000256" key="2">
    <source>
        <dbReference type="ARBA" id="ARBA00023319"/>
    </source>
</evidence>
<comment type="similarity">
    <text evidence="1">Belongs to the protein kinase superfamily. CAMK Ser/Thr protein kinase family.</text>
</comment>
<dbReference type="InterPro" id="IPR013783">
    <property type="entry name" value="Ig-like_fold"/>
</dbReference>
<feature type="domain" description="Ig-like" evidence="4">
    <location>
        <begin position="268"/>
        <end position="359"/>
    </location>
</feature>
<organism evidence="5 6">
    <name type="scientific">Anopheles maculatus</name>
    <dbReference type="NCBI Taxonomy" id="74869"/>
    <lineage>
        <taxon>Eukaryota</taxon>
        <taxon>Metazoa</taxon>
        <taxon>Ecdysozoa</taxon>
        <taxon>Arthropoda</taxon>
        <taxon>Hexapoda</taxon>
        <taxon>Insecta</taxon>
        <taxon>Pterygota</taxon>
        <taxon>Neoptera</taxon>
        <taxon>Endopterygota</taxon>
        <taxon>Diptera</taxon>
        <taxon>Nematocera</taxon>
        <taxon>Culicoidea</taxon>
        <taxon>Culicidae</taxon>
        <taxon>Anophelinae</taxon>
        <taxon>Anopheles</taxon>
        <taxon>Anopheles maculatus group</taxon>
    </lineage>
</organism>
<evidence type="ECO:0000259" key="4">
    <source>
        <dbReference type="PROSITE" id="PS50835"/>
    </source>
</evidence>
<dbReference type="VEuPathDB" id="VectorBase:AMAM023354"/>
<dbReference type="InterPro" id="IPR013098">
    <property type="entry name" value="Ig_I-set"/>
</dbReference>
<dbReference type="FunFam" id="2.60.40.10:FF:000772">
    <property type="entry name" value="Uncharacterized protein, isoform B"/>
    <property type="match status" value="1"/>
</dbReference>
<keyword evidence="3" id="KW-0175">Coiled coil</keyword>
<evidence type="ECO:0000256" key="1">
    <source>
        <dbReference type="ARBA" id="ARBA00006692"/>
    </source>
</evidence>
<feature type="coiled-coil region" evidence="3">
    <location>
        <begin position="44"/>
        <end position="85"/>
    </location>
</feature>
<evidence type="ECO:0000313" key="6">
    <source>
        <dbReference type="Proteomes" id="UP000075901"/>
    </source>
</evidence>
<dbReference type="Gene3D" id="2.60.40.10">
    <property type="entry name" value="Immunoglobulins"/>
    <property type="match status" value="2"/>
</dbReference>
<reference evidence="6" key="1">
    <citation type="submission" date="2013-09" db="EMBL/GenBank/DDBJ databases">
        <title>The Genome Sequence of Anopheles maculatus species B.</title>
        <authorList>
            <consortium name="The Broad Institute Genomics Platform"/>
            <person name="Neafsey D.E."/>
            <person name="Besansky N."/>
            <person name="Howell P."/>
            <person name="Walton C."/>
            <person name="Young S.K."/>
            <person name="Zeng Q."/>
            <person name="Gargeya S."/>
            <person name="Fitzgerald M."/>
            <person name="Haas B."/>
            <person name="Abouelleil A."/>
            <person name="Allen A.W."/>
            <person name="Alvarado L."/>
            <person name="Arachchi H.M."/>
            <person name="Berlin A.M."/>
            <person name="Chapman S.B."/>
            <person name="Gainer-Dewar J."/>
            <person name="Goldberg J."/>
            <person name="Griggs A."/>
            <person name="Gujja S."/>
            <person name="Hansen M."/>
            <person name="Howarth C."/>
            <person name="Imamovic A."/>
            <person name="Ireland A."/>
            <person name="Larimer J."/>
            <person name="McCowan C."/>
            <person name="Murphy C."/>
            <person name="Pearson M."/>
            <person name="Poon T.W."/>
            <person name="Priest M."/>
            <person name="Roberts A."/>
            <person name="Saif S."/>
            <person name="Shea T."/>
            <person name="Sisk P."/>
            <person name="Sykes S."/>
            <person name="Wortman J."/>
            <person name="Nusbaum C."/>
            <person name="Birren B."/>
        </authorList>
    </citation>
    <scope>NUCLEOTIDE SEQUENCE [LARGE SCALE GENOMIC DNA]</scope>
    <source>
        <strain evidence="6">maculatus3</strain>
    </source>
</reference>
<evidence type="ECO:0000256" key="3">
    <source>
        <dbReference type="SAM" id="Coils"/>
    </source>
</evidence>
<keyword evidence="2" id="KW-0393">Immunoglobulin domain</keyword>
<dbReference type="PANTHER" id="PTHR47633">
    <property type="entry name" value="IMMUNOGLOBULIN"/>
    <property type="match status" value="1"/>
</dbReference>
<keyword evidence="6" id="KW-1185">Reference proteome</keyword>
<dbReference type="AlphaFoldDB" id="A0A182TB82"/>
<dbReference type="SMART" id="SM00409">
    <property type="entry name" value="IG"/>
    <property type="match status" value="2"/>
</dbReference>
<dbReference type="SUPFAM" id="SSF48726">
    <property type="entry name" value="Immunoglobulin"/>
    <property type="match status" value="2"/>
</dbReference>
<dbReference type="PANTHER" id="PTHR47633:SF4">
    <property type="entry name" value="MYOPALLADIN ISOFORM X1"/>
    <property type="match status" value="1"/>
</dbReference>
<dbReference type="PROSITE" id="PS50835">
    <property type="entry name" value="IG_LIKE"/>
    <property type="match status" value="2"/>
</dbReference>
<dbReference type="InterPro" id="IPR036179">
    <property type="entry name" value="Ig-like_dom_sf"/>
</dbReference>
<dbReference type="FunFam" id="2.60.40.10:FF:000080">
    <property type="entry name" value="Myosin light chain kinase, smooth muscle"/>
    <property type="match status" value="1"/>
</dbReference>
<dbReference type="EnsemblMetazoa" id="AMAM023354-RA">
    <property type="protein sequence ID" value="AMAM023354-PA"/>
    <property type="gene ID" value="AMAM023354"/>
</dbReference>
<dbReference type="InterPro" id="IPR007110">
    <property type="entry name" value="Ig-like_dom"/>
</dbReference>
<dbReference type="InterPro" id="IPR003599">
    <property type="entry name" value="Ig_sub"/>
</dbReference>
<evidence type="ECO:0000313" key="5">
    <source>
        <dbReference type="EnsemblMetazoa" id="AMAM023354-PA"/>
    </source>
</evidence>
<dbReference type="Proteomes" id="UP000075901">
    <property type="component" value="Unassembled WGS sequence"/>
</dbReference>
<reference evidence="5" key="2">
    <citation type="submission" date="2020-05" db="UniProtKB">
        <authorList>
            <consortium name="EnsemblMetazoa"/>
        </authorList>
    </citation>
    <scope>IDENTIFICATION</scope>
    <source>
        <strain evidence="5">maculatus3</strain>
    </source>
</reference>
<dbReference type="Pfam" id="PF07679">
    <property type="entry name" value="I-set"/>
    <property type="match status" value="2"/>
</dbReference>
<proteinExistence type="inferred from homology"/>
<accession>A0A182TB82</accession>
<dbReference type="SMART" id="SM00408">
    <property type="entry name" value="IGc2"/>
    <property type="match status" value="2"/>
</dbReference>
<feature type="domain" description="Ig-like" evidence="4">
    <location>
        <begin position="158"/>
        <end position="254"/>
    </location>
</feature>
<sequence length="418" mass="46596">LTILNNVDVANDLVTQVDHTIRTHETRQLDALKKIADLSIRLYGSDKTRDQEQEQQRLEQLKREQEQEQLRREQLQREQELALQKERESTVVEDVKITTTTSHSGLPHQQKSFDVQTIDEEQYLQEPQVPLVIQTVEEQVHEQIHEVVTTSTLSRSEPQASLRVIQPLADVSVQEGQRVRLQCVVAGVPDPTIEWYKNGISVQGNPDYRTSFDPASGVCTLMIDETVTADSADILCRAANEAGIADTTARLLVTEAPPPPPKPAGTVPSFTMRLLDGGVAQEGQPFQYDCVVGGQPTPAVHWYKGELCIDGSPDYRQTYDPASGVASLRIEQVYLEDQTHYTCRAVNDCGSDETSAFLTVKRKYCRAPIDSSVCSIRLLIKLRVCAGGPRGASSWCCTRMCFASIKRCIGTVRKKDSQ</sequence>
<protein>
    <recommendedName>
        <fullName evidence="4">Ig-like domain-containing protein</fullName>
    </recommendedName>
</protein>
<dbReference type="InterPro" id="IPR003598">
    <property type="entry name" value="Ig_sub2"/>
</dbReference>